<gene>
    <name evidence="2" type="ORF">ERS027659_04140</name>
</gene>
<name>A0A655AL40_MYCTX</name>
<evidence type="ECO:0000256" key="1">
    <source>
        <dbReference type="SAM" id="MobiDB-lite"/>
    </source>
</evidence>
<dbReference type="EMBL" id="CNFT01001392">
    <property type="protein sequence ID" value="CKT24465.1"/>
    <property type="molecule type" value="Genomic_DNA"/>
</dbReference>
<accession>A0A655AL40</accession>
<organism evidence="2 3">
    <name type="scientific">Mycobacterium tuberculosis</name>
    <dbReference type="NCBI Taxonomy" id="1773"/>
    <lineage>
        <taxon>Bacteria</taxon>
        <taxon>Bacillati</taxon>
        <taxon>Actinomycetota</taxon>
        <taxon>Actinomycetes</taxon>
        <taxon>Mycobacteriales</taxon>
        <taxon>Mycobacteriaceae</taxon>
        <taxon>Mycobacterium</taxon>
        <taxon>Mycobacterium tuberculosis complex</taxon>
    </lineage>
</organism>
<sequence length="30" mass="3182">MTPATMLANTIAEPMAQPEIPTPQATVLSR</sequence>
<evidence type="ECO:0000313" key="2">
    <source>
        <dbReference type="EMBL" id="CKT24465.1"/>
    </source>
</evidence>
<evidence type="ECO:0000313" key="3">
    <source>
        <dbReference type="Proteomes" id="UP000050164"/>
    </source>
</evidence>
<reference evidence="2 3" key="1">
    <citation type="submission" date="2015-03" db="EMBL/GenBank/DDBJ databases">
        <authorList>
            <consortium name="Pathogen Informatics"/>
        </authorList>
    </citation>
    <scope>NUCLEOTIDE SEQUENCE [LARGE SCALE GENOMIC DNA]</scope>
    <source>
        <strain evidence="2 3">Bir 185</strain>
    </source>
</reference>
<protein>
    <submittedName>
        <fullName evidence="2">Uncharacterized protein</fullName>
    </submittedName>
</protein>
<proteinExistence type="predicted"/>
<feature type="region of interest" description="Disordered" evidence="1">
    <location>
        <begin position="1"/>
        <end position="30"/>
    </location>
</feature>
<dbReference type="AlphaFoldDB" id="A0A655AL40"/>
<dbReference type="Proteomes" id="UP000050164">
    <property type="component" value="Unassembled WGS sequence"/>
</dbReference>